<keyword evidence="3" id="KW-1185">Reference proteome</keyword>
<proteinExistence type="predicted"/>
<organism evidence="2 3">
    <name type="scientific">Roseomonas indoligenes</name>
    <dbReference type="NCBI Taxonomy" id="2820811"/>
    <lineage>
        <taxon>Bacteria</taxon>
        <taxon>Pseudomonadati</taxon>
        <taxon>Pseudomonadota</taxon>
        <taxon>Alphaproteobacteria</taxon>
        <taxon>Acetobacterales</taxon>
        <taxon>Roseomonadaceae</taxon>
        <taxon>Roseomonas</taxon>
    </lineage>
</organism>
<name>A0A940MVI0_9PROT</name>
<protein>
    <submittedName>
        <fullName evidence="2">Uncharacterized protein</fullName>
    </submittedName>
</protein>
<comment type="caution">
    <text evidence="2">The sequence shown here is derived from an EMBL/GenBank/DDBJ whole genome shotgun (WGS) entry which is preliminary data.</text>
</comment>
<sequence>MAESRNGPNSDRGRGAGLEQGVPRPLIADCSEPDPARRSGAGRVGLTAGASAPEGMVLGAPCRHAGGAGAVEVAAMDGIRENMGFCLTPELRAPSEPTLAQPAE</sequence>
<gene>
    <name evidence="2" type="ORF">J5Y10_02935</name>
</gene>
<feature type="region of interest" description="Disordered" evidence="1">
    <location>
        <begin position="1"/>
        <end position="47"/>
    </location>
</feature>
<dbReference type="RefSeq" id="WP_209370537.1">
    <property type="nucleotide sequence ID" value="NZ_JAGIZA010000002.1"/>
</dbReference>
<accession>A0A940MVI0</accession>
<dbReference type="Proteomes" id="UP000677537">
    <property type="component" value="Unassembled WGS sequence"/>
</dbReference>
<dbReference type="AlphaFoldDB" id="A0A940MVI0"/>
<evidence type="ECO:0000313" key="3">
    <source>
        <dbReference type="Proteomes" id="UP000677537"/>
    </source>
</evidence>
<evidence type="ECO:0000313" key="2">
    <source>
        <dbReference type="EMBL" id="MBP0491730.1"/>
    </source>
</evidence>
<reference evidence="2" key="1">
    <citation type="submission" date="2021-03" db="EMBL/GenBank/DDBJ databases">
        <authorList>
            <person name="So Y."/>
        </authorList>
    </citation>
    <scope>NUCLEOTIDE SEQUENCE</scope>
    <source>
        <strain evidence="2">SG15</strain>
    </source>
</reference>
<dbReference type="EMBL" id="JAGIZA010000002">
    <property type="protein sequence ID" value="MBP0491730.1"/>
    <property type="molecule type" value="Genomic_DNA"/>
</dbReference>
<evidence type="ECO:0000256" key="1">
    <source>
        <dbReference type="SAM" id="MobiDB-lite"/>
    </source>
</evidence>